<evidence type="ECO:0000256" key="8">
    <source>
        <dbReference type="SAM" id="Phobius"/>
    </source>
</evidence>
<keyword evidence="6 8" id="KW-1133">Transmembrane helix</keyword>
<evidence type="ECO:0000313" key="11">
    <source>
        <dbReference type="Proteomes" id="UP000562045"/>
    </source>
</evidence>
<dbReference type="AlphaFoldDB" id="A0A7Y9ZJN0"/>
<keyword evidence="5 8" id="KW-0812">Transmembrane</keyword>
<evidence type="ECO:0000256" key="6">
    <source>
        <dbReference type="ARBA" id="ARBA00022989"/>
    </source>
</evidence>
<feature type="transmembrane region" description="Helical" evidence="8">
    <location>
        <begin position="112"/>
        <end position="134"/>
    </location>
</feature>
<dbReference type="SUPFAM" id="SSF103473">
    <property type="entry name" value="MFS general substrate transporter"/>
    <property type="match status" value="1"/>
</dbReference>
<feature type="transmembrane region" description="Helical" evidence="8">
    <location>
        <begin position="140"/>
        <end position="160"/>
    </location>
</feature>
<comment type="similarity">
    <text evidence="2">Belongs to the major facilitator superfamily. EmrB family.</text>
</comment>
<feature type="transmembrane region" description="Helical" evidence="8">
    <location>
        <begin position="172"/>
        <end position="190"/>
    </location>
</feature>
<evidence type="ECO:0000256" key="2">
    <source>
        <dbReference type="ARBA" id="ARBA00008537"/>
    </source>
</evidence>
<dbReference type="PANTHER" id="PTHR42718">
    <property type="entry name" value="MAJOR FACILITATOR SUPERFAMILY MULTIDRUG TRANSPORTER MFSC"/>
    <property type="match status" value="1"/>
</dbReference>
<dbReference type="InterPro" id="IPR020846">
    <property type="entry name" value="MFS_dom"/>
</dbReference>
<feature type="transmembrane region" description="Helical" evidence="8">
    <location>
        <begin position="225"/>
        <end position="245"/>
    </location>
</feature>
<dbReference type="NCBIfam" id="TIGR00711">
    <property type="entry name" value="efflux_EmrB"/>
    <property type="match status" value="1"/>
</dbReference>
<name>A0A7Y9ZJN0_9ACTN</name>
<dbReference type="GO" id="GO:0022857">
    <property type="term" value="F:transmembrane transporter activity"/>
    <property type="evidence" value="ECO:0007669"/>
    <property type="project" value="InterPro"/>
</dbReference>
<organism evidence="10 11">
    <name type="scientific">Nocardioides aromaticivorans</name>
    <dbReference type="NCBI Taxonomy" id="200618"/>
    <lineage>
        <taxon>Bacteria</taxon>
        <taxon>Bacillati</taxon>
        <taxon>Actinomycetota</taxon>
        <taxon>Actinomycetes</taxon>
        <taxon>Propionibacteriales</taxon>
        <taxon>Nocardioidaceae</taxon>
        <taxon>Nocardioides</taxon>
    </lineage>
</organism>
<gene>
    <name evidence="10" type="ORF">BJ993_003814</name>
</gene>
<dbReference type="EMBL" id="JACBZM010000001">
    <property type="protein sequence ID" value="NYI46734.1"/>
    <property type="molecule type" value="Genomic_DNA"/>
</dbReference>
<evidence type="ECO:0000259" key="9">
    <source>
        <dbReference type="PROSITE" id="PS50850"/>
    </source>
</evidence>
<feature type="transmembrane region" description="Helical" evidence="8">
    <location>
        <begin position="296"/>
        <end position="321"/>
    </location>
</feature>
<dbReference type="GO" id="GO:0005886">
    <property type="term" value="C:plasma membrane"/>
    <property type="evidence" value="ECO:0007669"/>
    <property type="project" value="UniProtKB-SubCell"/>
</dbReference>
<dbReference type="PROSITE" id="PS50850">
    <property type="entry name" value="MFS"/>
    <property type="match status" value="1"/>
</dbReference>
<feature type="transmembrane region" description="Helical" evidence="8">
    <location>
        <begin position="41"/>
        <end position="60"/>
    </location>
</feature>
<comment type="caution">
    <text evidence="10">The sequence shown here is derived from an EMBL/GenBank/DDBJ whole genome shotgun (WGS) entry which is preliminary data.</text>
</comment>
<dbReference type="InterPro" id="IPR011701">
    <property type="entry name" value="MFS"/>
</dbReference>
<evidence type="ECO:0000256" key="1">
    <source>
        <dbReference type="ARBA" id="ARBA00004651"/>
    </source>
</evidence>
<comment type="subcellular location">
    <subcellularLocation>
        <location evidence="1">Cell membrane</location>
        <topology evidence="1">Multi-pass membrane protein</topology>
    </subcellularLocation>
</comment>
<feature type="transmembrane region" description="Helical" evidence="8">
    <location>
        <begin position="467"/>
        <end position="489"/>
    </location>
</feature>
<dbReference type="RefSeq" id="WP_179650616.1">
    <property type="nucleotide sequence ID" value="NZ_JACBZM010000001.1"/>
</dbReference>
<feature type="transmembrane region" description="Helical" evidence="8">
    <location>
        <begin position="257"/>
        <end position="276"/>
    </location>
</feature>
<evidence type="ECO:0000256" key="3">
    <source>
        <dbReference type="ARBA" id="ARBA00022448"/>
    </source>
</evidence>
<feature type="transmembrane region" description="Helical" evidence="8">
    <location>
        <begin position="362"/>
        <end position="382"/>
    </location>
</feature>
<dbReference type="Gene3D" id="1.20.1720.10">
    <property type="entry name" value="Multidrug resistance protein D"/>
    <property type="match status" value="1"/>
</dbReference>
<dbReference type="InterPro" id="IPR004638">
    <property type="entry name" value="EmrB-like"/>
</dbReference>
<protein>
    <submittedName>
        <fullName evidence="10">DHA2 family lincomycin resistance protein-like MFS transporter</fullName>
    </submittedName>
</protein>
<evidence type="ECO:0000256" key="4">
    <source>
        <dbReference type="ARBA" id="ARBA00022475"/>
    </source>
</evidence>
<proteinExistence type="inferred from homology"/>
<feature type="transmembrane region" description="Helical" evidence="8">
    <location>
        <begin position="80"/>
        <end position="100"/>
    </location>
</feature>
<feature type="domain" description="Major facilitator superfamily (MFS) profile" evidence="9">
    <location>
        <begin position="42"/>
        <end position="494"/>
    </location>
</feature>
<dbReference type="Pfam" id="PF07690">
    <property type="entry name" value="MFS_1"/>
    <property type="match status" value="1"/>
</dbReference>
<dbReference type="PANTHER" id="PTHR42718:SF9">
    <property type="entry name" value="MAJOR FACILITATOR SUPERFAMILY MULTIDRUG TRANSPORTER MFSC"/>
    <property type="match status" value="1"/>
</dbReference>
<reference evidence="10 11" key="1">
    <citation type="submission" date="2020-07" db="EMBL/GenBank/DDBJ databases">
        <title>Sequencing the genomes of 1000 actinobacteria strains.</title>
        <authorList>
            <person name="Klenk H.-P."/>
        </authorList>
    </citation>
    <scope>NUCLEOTIDE SEQUENCE [LARGE SCALE GENOMIC DNA]</scope>
    <source>
        <strain evidence="10 11">DSM 15131</strain>
    </source>
</reference>
<dbReference type="Gene3D" id="1.20.1250.20">
    <property type="entry name" value="MFS general substrate transporter like domains"/>
    <property type="match status" value="1"/>
</dbReference>
<feature type="transmembrane region" description="Helical" evidence="8">
    <location>
        <begin position="388"/>
        <end position="413"/>
    </location>
</feature>
<keyword evidence="7 8" id="KW-0472">Membrane</keyword>
<feature type="transmembrane region" description="Helical" evidence="8">
    <location>
        <begin position="333"/>
        <end position="350"/>
    </location>
</feature>
<feature type="transmembrane region" description="Helical" evidence="8">
    <location>
        <begin position="425"/>
        <end position="447"/>
    </location>
</feature>
<dbReference type="Proteomes" id="UP000562045">
    <property type="component" value="Unassembled WGS sequence"/>
</dbReference>
<dbReference type="CDD" id="cd17503">
    <property type="entry name" value="MFS_LmrB_MDR_like"/>
    <property type="match status" value="1"/>
</dbReference>
<evidence type="ECO:0000256" key="5">
    <source>
        <dbReference type="ARBA" id="ARBA00022692"/>
    </source>
</evidence>
<evidence type="ECO:0000313" key="10">
    <source>
        <dbReference type="EMBL" id="NYI46734.1"/>
    </source>
</evidence>
<dbReference type="InterPro" id="IPR036259">
    <property type="entry name" value="MFS_trans_sf"/>
</dbReference>
<accession>A0A7Y9ZJN0</accession>
<keyword evidence="3" id="KW-0813">Transport</keyword>
<evidence type="ECO:0000256" key="7">
    <source>
        <dbReference type="ARBA" id="ARBA00023136"/>
    </source>
</evidence>
<feature type="transmembrane region" description="Helical" evidence="8">
    <location>
        <begin position="196"/>
        <end position="213"/>
    </location>
</feature>
<keyword evidence="4" id="KW-1003">Cell membrane</keyword>
<dbReference type="PRINTS" id="PR01036">
    <property type="entry name" value="TCRTETB"/>
</dbReference>
<sequence length="503" mass="52333">MTAPTGPTETGDANDVTEFEQEFSAPATPGAATAPVGRTPLVIKLLVAATFVVILNETTLVNAVPRLMTDFNITETTAQWSLTVFMLTMAAVIPVTGWFLQRVTTRTAYATAMITFSLGTLVAGVAPTFGALLVGRVVQAGGTAVMMPLLMTTLMTVVAAEDRGRVMGQVTLAMSCAPALGPAVSGVLLHFGSWRLIFAVVLPIAVLVGFFGFKQLENVGETTSSPISWASVVLAAGGFSTFVFGLSKVGHSAWETVAAFIGGGVALIALFVLLQLRLQRSDRPLMDLRTLKTRNFTVSLILMSAGFMAFLGSMLLLPLYLQNLRGLSELQTGLLVMPGGLAMGLLGPQVGKVFDRIGARPLVIPGSIAMVALLFGLSRIGADTPYPVLVALHVALMASLATIFTPVFTIGLGDLAPQLYSHGSSLLGTLQQVAGAIGTALLVVIMTNRTESLAEDGASKADAFMGGLQWAFFAGGVIGLVVIAMSLLLPSKAETPAGAHGGH</sequence>